<organism evidence="5 6">
    <name type="scientific">Vibrio agarilyticus</name>
    <dbReference type="NCBI Taxonomy" id="2726741"/>
    <lineage>
        <taxon>Bacteria</taxon>
        <taxon>Pseudomonadati</taxon>
        <taxon>Pseudomonadota</taxon>
        <taxon>Gammaproteobacteria</taxon>
        <taxon>Vibrionales</taxon>
        <taxon>Vibrionaceae</taxon>
        <taxon>Vibrio</taxon>
    </lineage>
</organism>
<dbReference type="PANTHER" id="PTHR33619:SF3">
    <property type="entry name" value="POLYSACCHARIDE EXPORT PROTEIN GFCE-RELATED"/>
    <property type="match status" value="1"/>
</dbReference>
<feature type="chain" id="PRO_5031000799" evidence="2">
    <location>
        <begin position="23"/>
        <end position="181"/>
    </location>
</feature>
<reference evidence="5 6" key="1">
    <citation type="submission" date="2020-04" db="EMBL/GenBank/DDBJ databases">
        <title>Vibrio sp. SM6, a novel species isolated from seawater.</title>
        <authorList>
            <person name="Wang X."/>
        </authorList>
    </citation>
    <scope>NUCLEOTIDE SEQUENCE [LARGE SCALE GENOMIC DNA]</scope>
    <source>
        <strain evidence="5 6">SM6</strain>
    </source>
</reference>
<dbReference type="Pfam" id="PF02563">
    <property type="entry name" value="Poly_export"/>
    <property type="match status" value="1"/>
</dbReference>
<gene>
    <name evidence="5" type="ORF">HGP28_06185</name>
</gene>
<keyword evidence="6" id="KW-1185">Reference proteome</keyword>
<evidence type="ECO:0000259" key="3">
    <source>
        <dbReference type="Pfam" id="PF02563"/>
    </source>
</evidence>
<dbReference type="RefSeq" id="WP_168835592.1">
    <property type="nucleotide sequence ID" value="NZ_JABAIK010000005.1"/>
</dbReference>
<protein>
    <submittedName>
        <fullName evidence="5">Polysaccharide export protein</fullName>
    </submittedName>
</protein>
<accession>A0A7X8YG19</accession>
<dbReference type="InterPro" id="IPR003715">
    <property type="entry name" value="Poly_export_N"/>
</dbReference>
<dbReference type="SUPFAM" id="SSF142984">
    <property type="entry name" value="Nqo1 middle domain-like"/>
    <property type="match status" value="1"/>
</dbReference>
<evidence type="ECO:0000256" key="2">
    <source>
        <dbReference type="SAM" id="SignalP"/>
    </source>
</evidence>
<feature type="domain" description="Polysaccharide export protein N-terminal" evidence="3">
    <location>
        <begin position="26"/>
        <end position="101"/>
    </location>
</feature>
<keyword evidence="1 2" id="KW-0732">Signal</keyword>
<feature type="signal peptide" evidence="2">
    <location>
        <begin position="1"/>
        <end position="22"/>
    </location>
</feature>
<name>A0A7X8YG19_9VIBR</name>
<evidence type="ECO:0000256" key="1">
    <source>
        <dbReference type="ARBA" id="ARBA00022729"/>
    </source>
</evidence>
<dbReference type="PANTHER" id="PTHR33619">
    <property type="entry name" value="POLYSACCHARIDE EXPORT PROTEIN GFCE-RELATED"/>
    <property type="match status" value="1"/>
</dbReference>
<dbReference type="Gene3D" id="3.30.1950.10">
    <property type="entry name" value="wza like domain"/>
    <property type="match status" value="1"/>
</dbReference>
<dbReference type="AlphaFoldDB" id="A0A7X8YG19"/>
<dbReference type="Gene3D" id="3.10.560.10">
    <property type="entry name" value="Outer membrane lipoprotein wza domain like"/>
    <property type="match status" value="1"/>
</dbReference>
<dbReference type="InterPro" id="IPR019554">
    <property type="entry name" value="Soluble_ligand-bd"/>
</dbReference>
<dbReference type="Proteomes" id="UP000535589">
    <property type="component" value="Unassembled WGS sequence"/>
</dbReference>
<dbReference type="EMBL" id="JABAIK010000005">
    <property type="protein sequence ID" value="NLS12488.1"/>
    <property type="molecule type" value="Genomic_DNA"/>
</dbReference>
<feature type="domain" description="Soluble ligand binding" evidence="4">
    <location>
        <begin position="106"/>
        <end position="152"/>
    </location>
</feature>
<dbReference type="GO" id="GO:0015159">
    <property type="term" value="F:polysaccharide transmembrane transporter activity"/>
    <property type="evidence" value="ECO:0007669"/>
    <property type="project" value="InterPro"/>
</dbReference>
<dbReference type="Pfam" id="PF10531">
    <property type="entry name" value="SLBB"/>
    <property type="match status" value="1"/>
</dbReference>
<comment type="caution">
    <text evidence="5">The sequence shown here is derived from an EMBL/GenBank/DDBJ whole genome shotgun (WGS) entry which is preliminary data.</text>
</comment>
<proteinExistence type="predicted"/>
<evidence type="ECO:0000313" key="6">
    <source>
        <dbReference type="Proteomes" id="UP000535589"/>
    </source>
</evidence>
<evidence type="ECO:0000259" key="4">
    <source>
        <dbReference type="Pfam" id="PF10531"/>
    </source>
</evidence>
<sequence length="181" mass="19820">MFRQYFGISSLLALCIPAVVSANSLDNTYRLGAGDRVQISVYGEQELSIDELYISSSGKFDYPYLGQIVAVDKTPEQLRKEISNGLKQGYLISPKVRVSVTGFRSVYVNGEVKKPGGYEYQPGLTVDKAIALAGGFTDRASRNKVFITKADSADSDDTKIKVRLSAKISPGDILVIEESFF</sequence>
<dbReference type="InterPro" id="IPR049712">
    <property type="entry name" value="Poly_export"/>
</dbReference>
<evidence type="ECO:0000313" key="5">
    <source>
        <dbReference type="EMBL" id="NLS12488.1"/>
    </source>
</evidence>